<protein>
    <submittedName>
        <fullName evidence="7">DUF1232 domain-containing protein</fullName>
    </submittedName>
</protein>
<comment type="subcellular location">
    <subcellularLocation>
        <location evidence="1">Endomembrane system</location>
        <topology evidence="1">Multi-pass membrane protein</topology>
    </subcellularLocation>
</comment>
<dbReference type="Pfam" id="PF06803">
    <property type="entry name" value="DUF1232"/>
    <property type="match status" value="1"/>
</dbReference>
<dbReference type="Proteomes" id="UP000724657">
    <property type="component" value="Unassembled WGS sequence"/>
</dbReference>
<accession>A0A9E2NWJ6</accession>
<dbReference type="InterPro" id="IPR010652">
    <property type="entry name" value="DUF1232"/>
</dbReference>
<keyword evidence="2 5" id="KW-0812">Transmembrane</keyword>
<evidence type="ECO:0000313" key="8">
    <source>
        <dbReference type="Proteomes" id="UP000724657"/>
    </source>
</evidence>
<gene>
    <name evidence="7" type="ORF">IAA47_01935</name>
</gene>
<evidence type="ECO:0000256" key="1">
    <source>
        <dbReference type="ARBA" id="ARBA00004127"/>
    </source>
</evidence>
<dbReference type="GO" id="GO:0012505">
    <property type="term" value="C:endomembrane system"/>
    <property type="evidence" value="ECO:0007669"/>
    <property type="project" value="UniProtKB-SubCell"/>
</dbReference>
<comment type="caution">
    <text evidence="7">The sequence shown here is derived from an EMBL/GenBank/DDBJ whole genome shotgun (WGS) entry which is preliminary data.</text>
</comment>
<evidence type="ECO:0000256" key="3">
    <source>
        <dbReference type="ARBA" id="ARBA00022989"/>
    </source>
</evidence>
<reference evidence="7" key="2">
    <citation type="submission" date="2021-04" db="EMBL/GenBank/DDBJ databases">
        <authorList>
            <person name="Gilroy R."/>
        </authorList>
    </citation>
    <scope>NUCLEOTIDE SEQUENCE</scope>
    <source>
        <strain evidence="7">A6-441</strain>
    </source>
</reference>
<evidence type="ECO:0000256" key="5">
    <source>
        <dbReference type="SAM" id="Phobius"/>
    </source>
</evidence>
<sequence>MEKFKLILAILYILSPIDILPEVLLGPFGLLDDGMALLYALSYFLEDKGNKKNISSYDYKPYENNYKQVSTNYSYSNQAQNSEETIVITEKPKTSNIKSWIIGILFLGVIGGGIYYYLQIKNENKINYSETINRNSIPNNNIEKNISIEETVIKNINTPSQSQNISKEETKNSNKYNGSERNQFIILNGEEVYIDENGNIIRE</sequence>
<proteinExistence type="predicted"/>
<feature type="transmembrane region" description="Helical" evidence="5">
    <location>
        <begin position="100"/>
        <end position="118"/>
    </location>
</feature>
<keyword evidence="4 5" id="KW-0472">Membrane</keyword>
<feature type="domain" description="DUF1232" evidence="6">
    <location>
        <begin position="3"/>
        <end position="37"/>
    </location>
</feature>
<evidence type="ECO:0000256" key="2">
    <source>
        <dbReference type="ARBA" id="ARBA00022692"/>
    </source>
</evidence>
<evidence type="ECO:0000259" key="6">
    <source>
        <dbReference type="Pfam" id="PF06803"/>
    </source>
</evidence>
<dbReference type="EMBL" id="JAHLFN010000016">
    <property type="protein sequence ID" value="MBU3841753.1"/>
    <property type="molecule type" value="Genomic_DNA"/>
</dbReference>
<name>A0A9E2NWJ6_9FUSO</name>
<dbReference type="AlphaFoldDB" id="A0A9E2NWJ6"/>
<reference evidence="7" key="1">
    <citation type="journal article" date="2021" name="PeerJ">
        <title>Extensive microbial diversity within the chicken gut microbiome revealed by metagenomics and culture.</title>
        <authorList>
            <person name="Gilroy R."/>
            <person name="Ravi A."/>
            <person name="Getino M."/>
            <person name="Pursley I."/>
            <person name="Horton D.L."/>
            <person name="Alikhan N.F."/>
            <person name="Baker D."/>
            <person name="Gharbi K."/>
            <person name="Hall N."/>
            <person name="Watson M."/>
            <person name="Adriaenssens E.M."/>
            <person name="Foster-Nyarko E."/>
            <person name="Jarju S."/>
            <person name="Secka A."/>
            <person name="Antonio M."/>
            <person name="Oren A."/>
            <person name="Chaudhuri R.R."/>
            <person name="La Ragione R."/>
            <person name="Hildebrand F."/>
            <person name="Pallen M.J."/>
        </authorList>
    </citation>
    <scope>NUCLEOTIDE SEQUENCE</scope>
    <source>
        <strain evidence="7">A6-441</strain>
    </source>
</reference>
<evidence type="ECO:0000313" key="7">
    <source>
        <dbReference type="EMBL" id="MBU3841753.1"/>
    </source>
</evidence>
<keyword evidence="3 5" id="KW-1133">Transmembrane helix</keyword>
<evidence type="ECO:0000256" key="4">
    <source>
        <dbReference type="ARBA" id="ARBA00023136"/>
    </source>
</evidence>
<organism evidence="7 8">
    <name type="scientific">Candidatus Fusobacterium pullicola</name>
    <dbReference type="NCBI Taxonomy" id="2838601"/>
    <lineage>
        <taxon>Bacteria</taxon>
        <taxon>Fusobacteriati</taxon>
        <taxon>Fusobacteriota</taxon>
        <taxon>Fusobacteriia</taxon>
        <taxon>Fusobacteriales</taxon>
        <taxon>Fusobacteriaceae</taxon>
        <taxon>Fusobacterium</taxon>
    </lineage>
</organism>